<evidence type="ECO:0000313" key="2">
    <source>
        <dbReference type="Proteomes" id="UP000001307"/>
    </source>
</evidence>
<name>E4Y312_OIKDI</name>
<dbReference type="InParanoid" id="E4Y312"/>
<gene>
    <name evidence="1" type="ORF">GSOID_T00016580001</name>
</gene>
<dbReference type="AlphaFoldDB" id="E4Y312"/>
<dbReference type="Proteomes" id="UP000001307">
    <property type="component" value="Unassembled WGS sequence"/>
</dbReference>
<dbReference type="EMBL" id="FN653992">
    <property type="protein sequence ID" value="CBY17796.1"/>
    <property type="molecule type" value="Genomic_DNA"/>
</dbReference>
<proteinExistence type="predicted"/>
<protein>
    <submittedName>
        <fullName evidence="1">Uncharacterized protein</fullName>
    </submittedName>
</protein>
<sequence length="56" mass="5742">MSHGEIVVVVRTGVVDDSVIVAVVTVVAVSVDCVVKDVADGSDTVPKLVVATFVVF</sequence>
<organism evidence="1">
    <name type="scientific">Oikopleura dioica</name>
    <name type="common">Tunicate</name>
    <dbReference type="NCBI Taxonomy" id="34765"/>
    <lineage>
        <taxon>Eukaryota</taxon>
        <taxon>Metazoa</taxon>
        <taxon>Chordata</taxon>
        <taxon>Tunicata</taxon>
        <taxon>Appendicularia</taxon>
        <taxon>Copelata</taxon>
        <taxon>Oikopleuridae</taxon>
        <taxon>Oikopleura</taxon>
    </lineage>
</organism>
<evidence type="ECO:0000313" key="1">
    <source>
        <dbReference type="EMBL" id="CBY17796.1"/>
    </source>
</evidence>
<keyword evidence="2" id="KW-1185">Reference proteome</keyword>
<reference evidence="1" key="1">
    <citation type="journal article" date="2010" name="Science">
        <title>Plasticity of animal genome architecture unmasked by rapid evolution of a pelagic tunicate.</title>
        <authorList>
            <person name="Denoeud F."/>
            <person name="Henriet S."/>
            <person name="Mungpakdee S."/>
            <person name="Aury J.M."/>
            <person name="Da Silva C."/>
            <person name="Brinkmann H."/>
            <person name="Mikhaleva J."/>
            <person name="Olsen L.C."/>
            <person name="Jubin C."/>
            <person name="Canestro C."/>
            <person name="Bouquet J.M."/>
            <person name="Danks G."/>
            <person name="Poulain J."/>
            <person name="Campsteijn C."/>
            <person name="Adamski M."/>
            <person name="Cross I."/>
            <person name="Yadetie F."/>
            <person name="Muffato M."/>
            <person name="Louis A."/>
            <person name="Butcher S."/>
            <person name="Tsagkogeorga G."/>
            <person name="Konrad A."/>
            <person name="Singh S."/>
            <person name="Jensen M.F."/>
            <person name="Cong E.H."/>
            <person name="Eikeseth-Otteraa H."/>
            <person name="Noel B."/>
            <person name="Anthouard V."/>
            <person name="Porcel B.M."/>
            <person name="Kachouri-Lafond R."/>
            <person name="Nishino A."/>
            <person name="Ugolini M."/>
            <person name="Chourrout P."/>
            <person name="Nishida H."/>
            <person name="Aasland R."/>
            <person name="Huzurbazar S."/>
            <person name="Westhof E."/>
            <person name="Delsuc F."/>
            <person name="Lehrach H."/>
            <person name="Reinhardt R."/>
            <person name="Weissenbach J."/>
            <person name="Roy S.W."/>
            <person name="Artiguenave F."/>
            <person name="Postlethwait J.H."/>
            <person name="Manak J.R."/>
            <person name="Thompson E.M."/>
            <person name="Jaillon O."/>
            <person name="Du Pasquier L."/>
            <person name="Boudinot P."/>
            <person name="Liberles D.A."/>
            <person name="Volff J.N."/>
            <person name="Philippe H."/>
            <person name="Lenhard B."/>
            <person name="Roest Crollius H."/>
            <person name="Wincker P."/>
            <person name="Chourrout D."/>
        </authorList>
    </citation>
    <scope>NUCLEOTIDE SEQUENCE [LARGE SCALE GENOMIC DNA]</scope>
</reference>
<accession>E4Y312</accession>